<dbReference type="Gene3D" id="2.10.230.10">
    <property type="entry name" value="Heat shock protein DnaJ, cysteine-rich domain"/>
    <property type="match status" value="1"/>
</dbReference>
<accession>A0A8G2BWF1</accession>
<comment type="caution">
    <text evidence="1">The sequence shown here is derived from an EMBL/GenBank/DDBJ whole genome shotgun (WGS) entry which is preliminary data.</text>
</comment>
<dbReference type="Proteomes" id="UP000236725">
    <property type="component" value="Unassembled WGS sequence"/>
</dbReference>
<keyword evidence="2" id="KW-1185">Reference proteome</keyword>
<dbReference type="SUPFAM" id="SSF57938">
    <property type="entry name" value="DnaJ/Hsp40 cysteine-rich domain"/>
    <property type="match status" value="1"/>
</dbReference>
<evidence type="ECO:0000313" key="1">
    <source>
        <dbReference type="EMBL" id="SEF86742.1"/>
    </source>
</evidence>
<sequence>MPPEYQEVWEKISFTGYRCPVCNGQKSFSEQVGYNQYEEKACDYCKGTGKVKAEITINWVPDAD</sequence>
<reference evidence="1 2" key="1">
    <citation type="submission" date="2016-10" db="EMBL/GenBank/DDBJ databases">
        <authorList>
            <person name="Varghese N."/>
            <person name="Submissions S."/>
        </authorList>
    </citation>
    <scope>NUCLEOTIDE SEQUENCE [LARGE SCALE GENOMIC DNA]</scope>
    <source>
        <strain evidence="1 2">DSM 29073</strain>
    </source>
</reference>
<proteinExistence type="predicted"/>
<organism evidence="1 2">
    <name type="scientific">Parabacteroides chinchillae</name>
    <dbReference type="NCBI Taxonomy" id="871327"/>
    <lineage>
        <taxon>Bacteria</taxon>
        <taxon>Pseudomonadati</taxon>
        <taxon>Bacteroidota</taxon>
        <taxon>Bacteroidia</taxon>
        <taxon>Bacteroidales</taxon>
        <taxon>Tannerellaceae</taxon>
        <taxon>Parabacteroides</taxon>
    </lineage>
</organism>
<name>A0A8G2BWF1_9BACT</name>
<dbReference type="EMBL" id="FNVS01000008">
    <property type="protein sequence ID" value="SEF86742.1"/>
    <property type="molecule type" value="Genomic_DNA"/>
</dbReference>
<protein>
    <submittedName>
        <fullName evidence="1">Uncharacterized protein</fullName>
    </submittedName>
</protein>
<evidence type="ECO:0000313" key="2">
    <source>
        <dbReference type="Proteomes" id="UP000236725"/>
    </source>
</evidence>
<dbReference type="AlphaFoldDB" id="A0A8G2BWF1"/>
<gene>
    <name evidence="1" type="ORF">SAMN05444001_108131</name>
</gene>
<dbReference type="InterPro" id="IPR036410">
    <property type="entry name" value="HSP_DnaJ_Cys-rich_dom_sf"/>
</dbReference>